<dbReference type="EMBL" id="BAAAFZ010000019">
    <property type="protein sequence ID" value="GAA0579864.1"/>
    <property type="molecule type" value="Genomic_DNA"/>
</dbReference>
<dbReference type="Proteomes" id="UP001501588">
    <property type="component" value="Unassembled WGS sequence"/>
</dbReference>
<organism evidence="2 3">
    <name type="scientific">Craurococcus roseus</name>
    <dbReference type="NCBI Taxonomy" id="77585"/>
    <lineage>
        <taxon>Bacteria</taxon>
        <taxon>Pseudomonadati</taxon>
        <taxon>Pseudomonadota</taxon>
        <taxon>Alphaproteobacteria</taxon>
        <taxon>Acetobacterales</taxon>
        <taxon>Acetobacteraceae</taxon>
        <taxon>Craurococcus</taxon>
    </lineage>
</organism>
<accession>A0ABN1F1G3</accession>
<sequence length="135" mass="15393">MREWRGEEPDRAEGNAAADAADAADQLRRAVEQERHRAAARRFFDAAPLYRVDFEEDGTVSLRKKSYEFWPDRPPAACTRWRVLSTHPDLEGAERRLRHIASPPVYYDERGRLAPAPAAAERERRRPTGPDDAPG</sequence>
<feature type="compositionally biased region" description="Basic and acidic residues" evidence="1">
    <location>
        <begin position="120"/>
        <end position="129"/>
    </location>
</feature>
<evidence type="ECO:0000313" key="3">
    <source>
        <dbReference type="Proteomes" id="UP001501588"/>
    </source>
</evidence>
<gene>
    <name evidence="2" type="ORF">GCM10009416_17850</name>
</gene>
<evidence type="ECO:0000313" key="2">
    <source>
        <dbReference type="EMBL" id="GAA0579864.1"/>
    </source>
</evidence>
<feature type="region of interest" description="Disordered" evidence="1">
    <location>
        <begin position="1"/>
        <end position="32"/>
    </location>
</feature>
<reference evidence="2 3" key="1">
    <citation type="journal article" date="2019" name="Int. J. Syst. Evol. Microbiol.">
        <title>The Global Catalogue of Microorganisms (GCM) 10K type strain sequencing project: providing services to taxonomists for standard genome sequencing and annotation.</title>
        <authorList>
            <consortium name="The Broad Institute Genomics Platform"/>
            <consortium name="The Broad Institute Genome Sequencing Center for Infectious Disease"/>
            <person name="Wu L."/>
            <person name="Ma J."/>
        </authorList>
    </citation>
    <scope>NUCLEOTIDE SEQUENCE [LARGE SCALE GENOMIC DNA]</scope>
    <source>
        <strain evidence="2 3">JCM 9933</strain>
    </source>
</reference>
<keyword evidence="3" id="KW-1185">Reference proteome</keyword>
<proteinExistence type="predicted"/>
<name>A0ABN1F1G3_9PROT</name>
<evidence type="ECO:0008006" key="4">
    <source>
        <dbReference type="Google" id="ProtNLM"/>
    </source>
</evidence>
<dbReference type="RefSeq" id="WP_343894889.1">
    <property type="nucleotide sequence ID" value="NZ_BAAAFZ010000019.1"/>
</dbReference>
<comment type="caution">
    <text evidence="2">The sequence shown here is derived from an EMBL/GenBank/DDBJ whole genome shotgun (WGS) entry which is preliminary data.</text>
</comment>
<feature type="compositionally biased region" description="Basic and acidic residues" evidence="1">
    <location>
        <begin position="1"/>
        <end position="13"/>
    </location>
</feature>
<protein>
    <recommendedName>
        <fullName evidence="4">Lipoprotein</fullName>
    </recommendedName>
</protein>
<feature type="region of interest" description="Disordered" evidence="1">
    <location>
        <begin position="108"/>
        <end position="135"/>
    </location>
</feature>
<evidence type="ECO:0000256" key="1">
    <source>
        <dbReference type="SAM" id="MobiDB-lite"/>
    </source>
</evidence>